<keyword evidence="4" id="KW-0067">ATP-binding</keyword>
<keyword evidence="5" id="KW-1185">Reference proteome</keyword>
<proteinExistence type="inferred from homology"/>
<dbReference type="PANTHER" id="PTHR43335:SF4">
    <property type="entry name" value="ABC TRANSPORTER, ATP-BINDING PROTEIN"/>
    <property type="match status" value="1"/>
</dbReference>
<dbReference type="SMART" id="SM00382">
    <property type="entry name" value="AAA"/>
    <property type="match status" value="1"/>
</dbReference>
<dbReference type="PROSITE" id="PS50893">
    <property type="entry name" value="ABC_TRANSPORTER_2"/>
    <property type="match status" value="1"/>
</dbReference>
<gene>
    <name evidence="4" type="ORF">KIH73_00860</name>
</gene>
<sequence length="358" mass="38460">MNDGKANAPAHAPAMIELRGLTKDYGHGRGVFDLTLEVPEGQVCGFLGANGAGKTVTMRTLMGFIRAGRGSARIAGLDCYRDRARIQRDVGYLPGEVACPAGMTGWEFLRFMARLKGLRGETTMRALIDRFELDPSARIGRMSKGTKQKVALVCAFMGRPRVLLLDEPTSGFDPLIQERFVDLVREERERGATVLLSSHIFPEVERTCDRVAFVRAGRLAGVESMDEVRGARRRVYGIVFADAGECARYRAAHMRSPHVVAAVRGDAEARAADGGAVRVGSSGPGLRAGAHGTSGVGLEATVVGDVGGFIADLAGYRVVDLTTREQTLEETFLHIYDGATAGRTAGHAGRANGKETRR</sequence>
<evidence type="ECO:0000313" key="5">
    <source>
        <dbReference type="Proteomes" id="UP000812844"/>
    </source>
</evidence>
<dbReference type="Pfam" id="PF00005">
    <property type="entry name" value="ABC_tran"/>
    <property type="match status" value="1"/>
</dbReference>
<dbReference type="RefSeq" id="WP_219079623.1">
    <property type="nucleotide sequence ID" value="NZ_JAHBBD010000001.1"/>
</dbReference>
<name>A0ABS6W780_9BIFI</name>
<dbReference type="GO" id="GO:0005524">
    <property type="term" value="F:ATP binding"/>
    <property type="evidence" value="ECO:0007669"/>
    <property type="project" value="UniProtKB-KW"/>
</dbReference>
<dbReference type="CDD" id="cd03230">
    <property type="entry name" value="ABC_DR_subfamily_A"/>
    <property type="match status" value="1"/>
</dbReference>
<keyword evidence="4" id="KW-0547">Nucleotide-binding</keyword>
<dbReference type="EMBL" id="JAHBBD010000001">
    <property type="protein sequence ID" value="MBW3081944.1"/>
    <property type="molecule type" value="Genomic_DNA"/>
</dbReference>
<dbReference type="InterPro" id="IPR003439">
    <property type="entry name" value="ABC_transporter-like_ATP-bd"/>
</dbReference>
<organism evidence="4 5">
    <name type="scientific">Bifidobacterium phasiani</name>
    <dbReference type="NCBI Taxonomy" id="2834431"/>
    <lineage>
        <taxon>Bacteria</taxon>
        <taxon>Bacillati</taxon>
        <taxon>Actinomycetota</taxon>
        <taxon>Actinomycetes</taxon>
        <taxon>Bifidobacteriales</taxon>
        <taxon>Bifidobacteriaceae</taxon>
        <taxon>Bifidobacterium</taxon>
    </lineage>
</organism>
<keyword evidence="2" id="KW-0813">Transport</keyword>
<comment type="similarity">
    <text evidence="1">Belongs to the ABC transporter superfamily.</text>
</comment>
<evidence type="ECO:0000256" key="2">
    <source>
        <dbReference type="ARBA" id="ARBA00022448"/>
    </source>
</evidence>
<protein>
    <submittedName>
        <fullName evidence="4">ABC transporter ATP-binding protein</fullName>
    </submittedName>
</protein>
<dbReference type="PANTHER" id="PTHR43335">
    <property type="entry name" value="ABC TRANSPORTER, ATP-BINDING PROTEIN"/>
    <property type="match status" value="1"/>
</dbReference>
<evidence type="ECO:0000313" key="4">
    <source>
        <dbReference type="EMBL" id="MBW3081944.1"/>
    </source>
</evidence>
<feature type="domain" description="ABC transporter" evidence="3">
    <location>
        <begin position="16"/>
        <end position="241"/>
    </location>
</feature>
<dbReference type="InterPro" id="IPR003593">
    <property type="entry name" value="AAA+_ATPase"/>
</dbReference>
<accession>A0ABS6W780</accession>
<evidence type="ECO:0000256" key="1">
    <source>
        <dbReference type="ARBA" id="ARBA00005417"/>
    </source>
</evidence>
<evidence type="ECO:0000259" key="3">
    <source>
        <dbReference type="PROSITE" id="PS50893"/>
    </source>
</evidence>
<reference evidence="4 5" key="1">
    <citation type="submission" date="2021-05" db="EMBL/GenBank/DDBJ databases">
        <title>Phylogenetic classification of ten novel species belonging to the genus Bifidobacterium comprising B. colchicus sp. nov., B. abeli sp. nov., B. bicoloris sp. nov., B. guerezis sp. nov., B. rosaliae sp. nov., B. santillanensis sp. nov., B. argentati sp. nov., B. amazzoni sp. nov., B. pluviali sp. nov., and B. pinnaculum sp. nov.</title>
        <authorList>
            <person name="Lugli G.A."/>
            <person name="Ruiz Garcia L."/>
            <person name="Margolles A."/>
            <person name="Ventura M."/>
        </authorList>
    </citation>
    <scope>NUCLEOTIDE SEQUENCE [LARGE SCALE GENOMIC DNA]</scope>
    <source>
        <strain evidence="4 5">6T3</strain>
    </source>
</reference>
<dbReference type="Proteomes" id="UP000812844">
    <property type="component" value="Unassembled WGS sequence"/>
</dbReference>
<comment type="caution">
    <text evidence="4">The sequence shown here is derived from an EMBL/GenBank/DDBJ whole genome shotgun (WGS) entry which is preliminary data.</text>
</comment>